<protein>
    <submittedName>
        <fullName evidence="4">Uncharacterized protein</fullName>
    </submittedName>
</protein>
<evidence type="ECO:0000256" key="2">
    <source>
        <dbReference type="SAM" id="Phobius"/>
    </source>
</evidence>
<reference evidence="4" key="1">
    <citation type="submission" date="2022-11" db="UniProtKB">
        <authorList>
            <consortium name="WormBaseParasite"/>
        </authorList>
    </citation>
    <scope>IDENTIFICATION</scope>
</reference>
<dbReference type="Proteomes" id="UP000887574">
    <property type="component" value="Unplaced"/>
</dbReference>
<sequence>MILLIALAALCNHGIGVYRVFFVFYFLLLGATFLSLLIGLIILRTGRYAADFGYEQGLLNRSVGGYIETEHEFWRVYIYFSFGFFIFELLYAIIMFKAYYYDKARNEEKRHVRGQQQSSGQLPAHFSFSMSGQPPTNPYSNADAPPHYSESKEYYAPTGHNASLPSGGNYTPLKTITDV</sequence>
<keyword evidence="3" id="KW-1185">Reference proteome</keyword>
<dbReference type="WBParaSite" id="jg12729">
    <property type="protein sequence ID" value="jg12729"/>
    <property type="gene ID" value="jg12729"/>
</dbReference>
<name>A0A915CVX4_9BILA</name>
<feature type="transmembrane region" description="Helical" evidence="2">
    <location>
        <begin position="76"/>
        <end position="100"/>
    </location>
</feature>
<accession>A0A915CVX4</accession>
<feature type="compositionally biased region" description="Polar residues" evidence="1">
    <location>
        <begin position="131"/>
        <end position="140"/>
    </location>
</feature>
<keyword evidence="2" id="KW-0472">Membrane</keyword>
<proteinExistence type="predicted"/>
<evidence type="ECO:0000313" key="4">
    <source>
        <dbReference type="WBParaSite" id="jg12729"/>
    </source>
</evidence>
<evidence type="ECO:0000313" key="3">
    <source>
        <dbReference type="Proteomes" id="UP000887574"/>
    </source>
</evidence>
<dbReference type="AlphaFoldDB" id="A0A915CVX4"/>
<feature type="region of interest" description="Disordered" evidence="1">
    <location>
        <begin position="131"/>
        <end position="154"/>
    </location>
</feature>
<feature type="transmembrane region" description="Helical" evidence="2">
    <location>
        <begin position="24"/>
        <end position="43"/>
    </location>
</feature>
<evidence type="ECO:0000256" key="1">
    <source>
        <dbReference type="SAM" id="MobiDB-lite"/>
    </source>
</evidence>
<keyword evidence="2" id="KW-0812">Transmembrane</keyword>
<keyword evidence="2" id="KW-1133">Transmembrane helix</keyword>
<organism evidence="3 4">
    <name type="scientific">Ditylenchus dipsaci</name>
    <dbReference type="NCBI Taxonomy" id="166011"/>
    <lineage>
        <taxon>Eukaryota</taxon>
        <taxon>Metazoa</taxon>
        <taxon>Ecdysozoa</taxon>
        <taxon>Nematoda</taxon>
        <taxon>Chromadorea</taxon>
        <taxon>Rhabditida</taxon>
        <taxon>Tylenchina</taxon>
        <taxon>Tylenchomorpha</taxon>
        <taxon>Sphaerularioidea</taxon>
        <taxon>Anguinidae</taxon>
        <taxon>Anguininae</taxon>
        <taxon>Ditylenchus</taxon>
    </lineage>
</organism>